<dbReference type="STRING" id="1197717.BED41_09735"/>
<evidence type="ECO:0000313" key="2">
    <source>
        <dbReference type="Proteomes" id="UP000093044"/>
    </source>
</evidence>
<sequence>MRSISLKELFRQMRLNEAARSPEERKKEYIFVLLLFVFFAAAVFTMRNFIAMNGITADGEDLSSQQMPRGNQALESAKALNAKYEAFRKMREQSPELVALSDAIGRSPVAAVVPSPSLAADTSVPEFVPTVTIKGLVVLGGSTICTLDIDGEESGQIFKPGMTFGGGKGKILSIDSKGVSWRWANKNHRTDL</sequence>
<dbReference type="AlphaFoldDB" id="A0A1B2I5U4"/>
<dbReference type="EMBL" id="CP016757">
    <property type="protein sequence ID" value="ANZ45323.1"/>
    <property type="molecule type" value="Genomic_DNA"/>
</dbReference>
<organism evidence="1 2">
    <name type="scientific">Cloacibacillus porcorum</name>
    <dbReference type="NCBI Taxonomy" id="1197717"/>
    <lineage>
        <taxon>Bacteria</taxon>
        <taxon>Thermotogati</taxon>
        <taxon>Synergistota</taxon>
        <taxon>Synergistia</taxon>
        <taxon>Synergistales</taxon>
        <taxon>Synergistaceae</taxon>
        <taxon>Cloacibacillus</taxon>
    </lineage>
</organism>
<dbReference type="RefSeq" id="WP_066745387.1">
    <property type="nucleotide sequence ID" value="NZ_CP016757.1"/>
</dbReference>
<accession>A0A1B2I5U4</accession>
<gene>
    <name evidence="1" type="ORF">BED41_09735</name>
</gene>
<dbReference type="GeneID" id="83058128"/>
<protein>
    <submittedName>
        <fullName evidence="1">Uncharacterized protein</fullName>
    </submittedName>
</protein>
<keyword evidence="2" id="KW-1185">Reference proteome</keyword>
<evidence type="ECO:0000313" key="1">
    <source>
        <dbReference type="EMBL" id="ANZ45323.1"/>
    </source>
</evidence>
<dbReference type="KEGG" id="cpor:BED41_09735"/>
<name>A0A1B2I5U4_9BACT</name>
<reference evidence="1" key="1">
    <citation type="submission" date="2016-08" db="EMBL/GenBank/DDBJ databases">
        <title>Complete genome of Cloacibacillus porcorum.</title>
        <authorList>
            <person name="Looft T."/>
            <person name="Bayles D.O."/>
            <person name="Alt D.P."/>
        </authorList>
    </citation>
    <scope>NUCLEOTIDE SEQUENCE [LARGE SCALE GENOMIC DNA]</scope>
    <source>
        <strain evidence="1">CL-84</strain>
    </source>
</reference>
<dbReference type="Proteomes" id="UP000093044">
    <property type="component" value="Chromosome"/>
</dbReference>
<proteinExistence type="predicted"/>
<dbReference type="OrthoDB" id="6387at2"/>